<dbReference type="InterPro" id="IPR003959">
    <property type="entry name" value="ATPase_AAA_core"/>
</dbReference>
<dbReference type="FunFam" id="3.40.50.300:FF:001406">
    <property type="entry name" value="Putative vesicular transport protein (CDC48)"/>
    <property type="match status" value="1"/>
</dbReference>
<name>A0A8X8YIC0_SALSN</name>
<dbReference type="AlphaFoldDB" id="A0A8X8YIC0"/>
<dbReference type="EMBL" id="PNBA02000002">
    <property type="protein sequence ID" value="KAG6432364.1"/>
    <property type="molecule type" value="Genomic_DNA"/>
</dbReference>
<feature type="domain" description="AAA+ ATPase" evidence="5">
    <location>
        <begin position="877"/>
        <end position="1015"/>
    </location>
</feature>
<proteinExistence type="inferred from homology"/>
<dbReference type="PROSITE" id="PS00674">
    <property type="entry name" value="AAA"/>
    <property type="match status" value="1"/>
</dbReference>
<dbReference type="InterPro" id="IPR050168">
    <property type="entry name" value="AAA_ATPase_domain"/>
</dbReference>
<dbReference type="GO" id="GO:0009507">
    <property type="term" value="C:chloroplast"/>
    <property type="evidence" value="ECO:0007669"/>
    <property type="project" value="TreeGrafter"/>
</dbReference>
<keyword evidence="7" id="KW-1185">Reference proteome</keyword>
<dbReference type="GO" id="GO:0016887">
    <property type="term" value="F:ATP hydrolysis activity"/>
    <property type="evidence" value="ECO:0007669"/>
    <property type="project" value="InterPro"/>
</dbReference>
<evidence type="ECO:0000313" key="7">
    <source>
        <dbReference type="Proteomes" id="UP000298416"/>
    </source>
</evidence>
<dbReference type="Pfam" id="PF00004">
    <property type="entry name" value="AAA"/>
    <property type="match status" value="2"/>
</dbReference>
<dbReference type="FunFam" id="1.10.8.60:FF:000038">
    <property type="entry name" value="spermatogenesis-associated protein 5-like protein 1"/>
    <property type="match status" value="1"/>
</dbReference>
<dbReference type="InterPro" id="IPR058958">
    <property type="entry name" value="DPBB_CI111"/>
</dbReference>
<evidence type="ECO:0000256" key="1">
    <source>
        <dbReference type="ARBA" id="ARBA00006914"/>
    </source>
</evidence>
<evidence type="ECO:0000259" key="5">
    <source>
        <dbReference type="SMART" id="SM00382"/>
    </source>
</evidence>
<accession>A0A8X8YIC0</accession>
<comment type="caution">
    <text evidence="6">The sequence shown here is derived from an EMBL/GenBank/DDBJ whole genome shotgun (WGS) entry which is preliminary data.</text>
</comment>
<gene>
    <name evidence="6" type="ORF">SASPL_103940</name>
</gene>
<dbReference type="Pfam" id="PF17862">
    <property type="entry name" value="AAA_lid_3"/>
    <property type="match status" value="2"/>
</dbReference>
<dbReference type="FunFam" id="3.40.50.300:FF:000661">
    <property type="entry name" value="calmodulin-interacting protein 111 isoform X1"/>
    <property type="match status" value="1"/>
</dbReference>
<dbReference type="CDD" id="cd19511">
    <property type="entry name" value="RecA-like_CDC48_r2-like"/>
    <property type="match status" value="1"/>
</dbReference>
<dbReference type="InterPro" id="IPR027417">
    <property type="entry name" value="P-loop_NTPase"/>
</dbReference>
<dbReference type="SMART" id="SM00382">
    <property type="entry name" value="AAA"/>
    <property type="match status" value="2"/>
</dbReference>
<dbReference type="InterPro" id="IPR003593">
    <property type="entry name" value="AAA+_ATPase"/>
</dbReference>
<dbReference type="PANTHER" id="PTHR23077:SF27">
    <property type="entry name" value="ATPASE FAMILY GENE 2 PROTEIN HOMOLOG A"/>
    <property type="match status" value="1"/>
</dbReference>
<dbReference type="PANTHER" id="PTHR23077">
    <property type="entry name" value="AAA-FAMILY ATPASE"/>
    <property type="match status" value="1"/>
</dbReference>
<dbReference type="Pfam" id="PF26429">
    <property type="entry name" value="DPBB_CI111"/>
    <property type="match status" value="1"/>
</dbReference>
<protein>
    <recommendedName>
        <fullName evidence="5">AAA+ ATPase domain-containing protein</fullName>
    </recommendedName>
</protein>
<dbReference type="GO" id="GO:0005524">
    <property type="term" value="F:ATP binding"/>
    <property type="evidence" value="ECO:0007669"/>
    <property type="project" value="UniProtKB-KW"/>
</dbReference>
<evidence type="ECO:0000313" key="6">
    <source>
        <dbReference type="EMBL" id="KAG6432364.1"/>
    </source>
</evidence>
<dbReference type="CDD" id="cd19503">
    <property type="entry name" value="RecA-like_CDC48_NLV2_r1-like"/>
    <property type="match status" value="1"/>
</dbReference>
<dbReference type="Gene3D" id="1.10.8.60">
    <property type="match status" value="2"/>
</dbReference>
<dbReference type="Proteomes" id="UP000298416">
    <property type="component" value="Unassembled WGS sequence"/>
</dbReference>
<dbReference type="InterPro" id="IPR041569">
    <property type="entry name" value="AAA_lid_3"/>
</dbReference>
<feature type="compositionally biased region" description="Low complexity" evidence="4">
    <location>
        <begin position="345"/>
        <end position="359"/>
    </location>
</feature>
<dbReference type="SUPFAM" id="SSF52540">
    <property type="entry name" value="P-loop containing nucleoside triphosphate hydrolases"/>
    <property type="match status" value="2"/>
</dbReference>
<reference evidence="6" key="2">
    <citation type="submission" date="2020-08" db="EMBL/GenBank/DDBJ databases">
        <title>Plant Genome Project.</title>
        <authorList>
            <person name="Zhang R.-G."/>
        </authorList>
    </citation>
    <scope>NUCLEOTIDE SEQUENCE</scope>
    <source>
        <strain evidence="6">Huo1</strain>
        <tissue evidence="6">Leaf</tissue>
    </source>
</reference>
<dbReference type="InterPro" id="IPR003960">
    <property type="entry name" value="ATPase_AAA_CS"/>
</dbReference>
<sequence>MKREKPKTRKKRKAQSALVPSLLHPPSKTFISFIEKLKWEKVVFEFSQRADLFIPGKYSENYTLNNCSLTHSLTPPLHLHLEGKLLQEFYDNMPTKKKNSKTPSKPSNSDQSNVLSSPYSLPSWPIAPTHEQLLQSLDEAAAQFPSLISTTAFVGTVVQDAVSDPRDCKIWLSESAMTSFSIPTGSLVSVSLSSSEKGTSGFPLCKLSDECAQCFGFDVTNNLADEPGTFFALATIYPSTKVSKNEVRLSLNLSRTMGSPCSGRVVFVYPVQRHSLTENGNGARCGPAASYISVDSRTEIYLSPVYLKGNKNKTGMSTSSHLKSFDELAYRQAENSKISSPKTPSVSQSKISSPSSAESRMSNYDKSTLERTYSSAAFNILGMDEILRDDSSRKLLETCVGSWLYSRILLSSNFVAVPVLSELCVFQVMDPKRLSSNGEIRNSNSEFIARGLDNGKYVLSAFSIDGGTKINFLSAGDVVVESSMKGYFEDPDARHGPIRKNLEANLLILGGLTKEYSVLKDIIVSSAVQMTVASLGLRPTKGVLLHGPPGTGKTTLAQVCARDAGVNMFSVNGPEIISQYHGETEKALHEVFENATKASPAVVFIDELDAIAPARKDGGDELSQRMVATLLNLMDGISRSDGVLVIAATNRPDSIEPALRRPGRLDREIEIGVPSPRERHEILLAVLNETAHSLLDEDIHNLAMATHGFVGADLAALCTEAALVGLRRYVKSNASHGDSDFGFSTAVDPEYQALSRSQEVDLGGDLGTPCSSGDSVKSNLCATFASNSGTQNSAESMVGIAVDWTHDPKGTLRVTSDDFEKARIRIRPSAMREVILEIPKVGWHDVGGQTEVKVQLMEAVQWPQKHKDAFDRIGTRPPSGILLFGPPGCSKTLLARAVAAEAGLNFLAVKGPELFSKWVGESEKAVRTLFAKARANAPSIIFFDEIDGLAITRGKESDGVSVGDRVISQLLVELDGLQQRGSVTVIAATNRPDKIDSALLRPGRFDRLLYVGPPSKKDREDIFRVHLHRMPCNSDVCISELSRLTEGYTGADISLICREAAIRAMEENLDASEIKMEHLKTGVQQVQPSNVDMYENLSSKFQRLVLSSAKEESLESETFPVKPCHRTFWSRLRAAVLFISQSLGSILHQNSS</sequence>
<feature type="region of interest" description="Disordered" evidence="4">
    <location>
        <begin position="336"/>
        <end position="364"/>
    </location>
</feature>
<organism evidence="6">
    <name type="scientific">Salvia splendens</name>
    <name type="common">Scarlet sage</name>
    <dbReference type="NCBI Taxonomy" id="180675"/>
    <lineage>
        <taxon>Eukaryota</taxon>
        <taxon>Viridiplantae</taxon>
        <taxon>Streptophyta</taxon>
        <taxon>Embryophyta</taxon>
        <taxon>Tracheophyta</taxon>
        <taxon>Spermatophyta</taxon>
        <taxon>Magnoliopsida</taxon>
        <taxon>eudicotyledons</taxon>
        <taxon>Gunneridae</taxon>
        <taxon>Pentapetalae</taxon>
        <taxon>asterids</taxon>
        <taxon>lamiids</taxon>
        <taxon>Lamiales</taxon>
        <taxon>Lamiaceae</taxon>
        <taxon>Nepetoideae</taxon>
        <taxon>Mentheae</taxon>
        <taxon>Salviinae</taxon>
        <taxon>Salvia</taxon>
        <taxon>Salvia subgen. Calosphace</taxon>
        <taxon>core Calosphace</taxon>
    </lineage>
</organism>
<keyword evidence="2" id="KW-0547">Nucleotide-binding</keyword>
<evidence type="ECO:0000256" key="4">
    <source>
        <dbReference type="SAM" id="MobiDB-lite"/>
    </source>
</evidence>
<reference evidence="6" key="1">
    <citation type="submission" date="2018-01" db="EMBL/GenBank/DDBJ databases">
        <authorList>
            <person name="Mao J.F."/>
        </authorList>
    </citation>
    <scope>NUCLEOTIDE SEQUENCE</scope>
    <source>
        <strain evidence="6">Huo1</strain>
        <tissue evidence="6">Leaf</tissue>
    </source>
</reference>
<keyword evidence="3" id="KW-0067">ATP-binding</keyword>
<evidence type="ECO:0000256" key="2">
    <source>
        <dbReference type="ARBA" id="ARBA00022741"/>
    </source>
</evidence>
<feature type="domain" description="AAA+ ATPase" evidence="5">
    <location>
        <begin position="539"/>
        <end position="675"/>
    </location>
</feature>
<dbReference type="Gene3D" id="3.40.50.300">
    <property type="entry name" value="P-loop containing nucleotide triphosphate hydrolases"/>
    <property type="match status" value="2"/>
</dbReference>
<comment type="similarity">
    <text evidence="1">Belongs to the AAA ATPase family.</text>
</comment>
<evidence type="ECO:0000256" key="3">
    <source>
        <dbReference type="ARBA" id="ARBA00022840"/>
    </source>
</evidence>
<feature type="region of interest" description="Disordered" evidence="4">
    <location>
        <begin position="94"/>
        <end position="116"/>
    </location>
</feature>